<gene>
    <name evidence="4" type="ORF">DW172_10880</name>
</gene>
<dbReference type="InterPro" id="IPR044060">
    <property type="entry name" value="Bacterial_rp_domain"/>
</dbReference>
<comment type="caution">
    <text evidence="4">The sequence shown here is derived from an EMBL/GenBank/DDBJ whole genome shotgun (WGS) entry which is preliminary data.</text>
</comment>
<dbReference type="InterPro" id="IPR009091">
    <property type="entry name" value="RCC1/BLIP-II"/>
</dbReference>
<evidence type="ECO:0000256" key="1">
    <source>
        <dbReference type="ARBA" id="ARBA00022737"/>
    </source>
</evidence>
<dbReference type="SUPFAM" id="SSF50985">
    <property type="entry name" value="RCC1/BLIP-II"/>
    <property type="match status" value="3"/>
</dbReference>
<evidence type="ECO:0000313" key="5">
    <source>
        <dbReference type="Proteomes" id="UP000285865"/>
    </source>
</evidence>
<dbReference type="PROSITE" id="PS50012">
    <property type="entry name" value="RCC1_3"/>
    <property type="match status" value="9"/>
</dbReference>
<accession>A0A414ZK11</accession>
<dbReference type="Pfam" id="PF25390">
    <property type="entry name" value="WD40_RLD"/>
    <property type="match status" value="1"/>
</dbReference>
<dbReference type="InterPro" id="IPR058923">
    <property type="entry name" value="RCC1-like_dom"/>
</dbReference>
<sequence length="1545" mass="171086">MKSKILSVILVMVLFITSYMPASVVRASEIGNVDSCAMDYLENKEIINNDVKIKTFYPGGSVSAALTVNGDLYCWGKNDCGQVGNGSTEYQYTPVKVLENVKEFYSDGFTLAAITTNGDLYCWGKNDCGQVGNGSTEYQYTPVKVLENVKKFNYYNEASAAVTTNGDLYCWGYNTSGAVGNGSTVDQYTPVRVLENVKDFYSYSDVSAAVTTNGDLYCWGYNTSGAVGNGSTVDQYTPVKVLENVKDFYSYSDVSAAVTTNGDLYCWGYNWYGTVGNGANADQYTPVKVLENVKDFYFCSYLSSAVTTNGDLYCWGYNNWDGTVGNGSTEYQYTPVKVLENVKDFYSCINLSSAVTTNGDLYCWGDNEYGEVGNGSTVDQYTPVKVLENVKEFYGAGFTSSAVTTNGDLYCWGYNTSGAVGNGSTADQHTPVKVLENVKEFYYAGFTSSAVTTNGDLYCWGKNGCGQVGNGSTYAQYTPVKVLENVKDFYSYFYLSSVVTTNGDLYCWGDNHYGQVGNGAYADQYTPVKVLENVKDFYGDGSTSSAVTTNGDLYCWGYNYCGTVGNGSTKNQLTPYKVTFPTDENNDSITELTQIKCNVRQYGAPTYVNTSTGDVYDDTDAFIRAMNNYLMALKTACDTDAKAIKKNKSTKAKMLKDRDAASKDKIITMDSNISDTALDSVYETLAQYLDMYVDEGKTLGKIDTSASLVQVSASIVNEIRNNLDGLNFERTINGYTVKFSVTHFLWAYFGSVSVSKGLNESYTGTIISSAKGTAKVLNEYINTLSDWTEDALYSCLNSVVGEFAQVTCISGFTYNEISELFSDKVATLQSRGYGNTLKNFQKMKDGYDLVSDIVTAKKSKKLSDVMQNADTIYKKLKKIDYSDKSVSNSIVKAAMDKLVKAKETLQTDFENYLYKGDAGKKSWITEKWQNFQKLFVQCPVDVEIDDENGNVLGSTNGTEYTYKDDIYIDVDGDVKTIIIPSDLKVKLKFTGTDDGTMNYVIEQNVDGNPVGRLNYYDIPLKTDKEYTQSLDGDDITADSNDAVISKDSTITPSEYLSVSDDANITVESAETDGGTVVGTGIYPLGDPVSLTAYPENGYKFAGWYMDGELRDLSSIYRFTARENVDIEAKFVKDTVRDTSAVVKIADSYKASTNFIVYKNEDGTDNILISMIGESKIDKLNVSLKKHTNSSIDEKNLSISADEDNRFMIDAENVDNVSSIDIYNTDNNRLIGTVEFSNEQQPSLYGHSISLKNNGLIAVNSYWKMTDDFVKNSGAYVVMSINSSVSNALSKNDKKIYVKDAVNKNGYINFIYDLAPAQIGQTVTTDLFSSNGKLISSSSYSIKDYCYDYLDAYKAGENETEKNLVISLLNYGAYAQKYFKYETTDFVNKNLTDNEKNVPEIQNSKAFIEQYGKNSIVNSNGIEYIGTSLLLESGCVIRHYFKIDDSKTGNLSCYVNKGTSSERKLDLKKKGTYYYVDIDSIPAYSLKKDFKVTIYNGKDSSKKTIIDYSVYNYIAKALSKNDNSTLSELMKSLYWYGQYANEIYSK</sequence>
<feature type="domain" description="RCC1-like" evidence="3">
    <location>
        <begin position="204"/>
        <end position="435"/>
    </location>
</feature>
<dbReference type="Pfam" id="PF13540">
    <property type="entry name" value="RCC1_2"/>
    <property type="match status" value="2"/>
</dbReference>
<dbReference type="Pfam" id="PF18998">
    <property type="entry name" value="Flg_new_2"/>
    <property type="match status" value="1"/>
</dbReference>
<organism evidence="4 5">
    <name type="scientific">Agathobacter rectalis</name>
    <dbReference type="NCBI Taxonomy" id="39491"/>
    <lineage>
        <taxon>Bacteria</taxon>
        <taxon>Bacillati</taxon>
        <taxon>Bacillota</taxon>
        <taxon>Clostridia</taxon>
        <taxon>Lachnospirales</taxon>
        <taxon>Lachnospiraceae</taxon>
        <taxon>Agathobacter</taxon>
    </lineage>
</organism>
<proteinExistence type="predicted"/>
<name>A0A414ZK11_9FIRM</name>
<dbReference type="Proteomes" id="UP000285865">
    <property type="component" value="Unassembled WGS sequence"/>
</dbReference>
<dbReference type="InterPro" id="IPR000408">
    <property type="entry name" value="Reg_chr_condens"/>
</dbReference>
<dbReference type="EMBL" id="QRKN01000009">
    <property type="protein sequence ID" value="RHI20553.1"/>
    <property type="molecule type" value="Genomic_DNA"/>
</dbReference>
<dbReference type="Gene3D" id="2.130.10.30">
    <property type="entry name" value="Regulator of chromosome condensation 1/beta-lactamase-inhibitor protein II"/>
    <property type="match status" value="3"/>
</dbReference>
<evidence type="ECO:0000259" key="3">
    <source>
        <dbReference type="Pfam" id="PF25390"/>
    </source>
</evidence>
<dbReference type="InterPro" id="IPR051210">
    <property type="entry name" value="Ub_ligase/GEF_domain"/>
</dbReference>
<protein>
    <submittedName>
        <fullName evidence="4">Uncharacterized protein</fullName>
    </submittedName>
</protein>
<keyword evidence="1" id="KW-0677">Repeat</keyword>
<evidence type="ECO:0000313" key="4">
    <source>
        <dbReference type="EMBL" id="RHI20553.1"/>
    </source>
</evidence>
<dbReference type="Pfam" id="PF00415">
    <property type="entry name" value="RCC1"/>
    <property type="match status" value="4"/>
</dbReference>
<dbReference type="PRINTS" id="PR00633">
    <property type="entry name" value="RCCNDNSATION"/>
</dbReference>
<evidence type="ECO:0000259" key="2">
    <source>
        <dbReference type="Pfam" id="PF18998"/>
    </source>
</evidence>
<reference evidence="4 5" key="1">
    <citation type="submission" date="2018-08" db="EMBL/GenBank/DDBJ databases">
        <title>A genome reference for cultivated species of the human gut microbiota.</title>
        <authorList>
            <person name="Zou Y."/>
            <person name="Xue W."/>
            <person name="Luo G."/>
        </authorList>
    </citation>
    <scope>NUCLEOTIDE SEQUENCE [LARGE SCALE GENOMIC DNA]</scope>
    <source>
        <strain evidence="4 5">AM16-11</strain>
    </source>
</reference>
<feature type="domain" description="Bacterial repeat" evidence="2">
    <location>
        <begin position="1065"/>
        <end position="1132"/>
    </location>
</feature>
<dbReference type="PANTHER" id="PTHR22870:SF408">
    <property type="entry name" value="OS09G0560450 PROTEIN"/>
    <property type="match status" value="1"/>
</dbReference>
<dbReference type="PANTHER" id="PTHR22870">
    <property type="entry name" value="REGULATOR OF CHROMOSOME CONDENSATION"/>
    <property type="match status" value="1"/>
</dbReference>
<dbReference type="RefSeq" id="WP_118257819.1">
    <property type="nucleotide sequence ID" value="NZ_QRKN01000009.1"/>
</dbReference>